<organism evidence="1">
    <name type="scientific">Pseudomonas aeruginosa</name>
    <dbReference type="NCBI Taxonomy" id="287"/>
    <lineage>
        <taxon>Bacteria</taxon>
        <taxon>Pseudomonadati</taxon>
        <taxon>Pseudomonadota</taxon>
        <taxon>Gammaproteobacteria</taxon>
        <taxon>Pseudomonadales</taxon>
        <taxon>Pseudomonadaceae</taxon>
        <taxon>Pseudomonas</taxon>
    </lineage>
</organism>
<dbReference type="RefSeq" id="WP_237897893.1">
    <property type="nucleotide sequence ID" value="NZ_JAIXJA010000043.1"/>
</dbReference>
<protein>
    <submittedName>
        <fullName evidence="1">Gcu205</fullName>
    </submittedName>
</protein>
<evidence type="ECO:0000313" key="1">
    <source>
        <dbReference type="EMBL" id="QRX85495.1"/>
    </source>
</evidence>
<name>A0A894X9Z8_PSEAI</name>
<dbReference type="AlphaFoldDB" id="A0A894X9Z8"/>
<dbReference type="EMBL" id="MT437279">
    <property type="protein sequence ID" value="QRX85495.1"/>
    <property type="molecule type" value="Genomic_DNA"/>
</dbReference>
<sequence>MAFSRIIAIHKDGGHLQHEYKAIILCHINEQNKISDGEWFGYIKNESITYPFVLQRGQQLFYGNEAQWFEPTNIGSRKIEVGGYFTIFNSPEDSEPFESIYEITAIHEVTG</sequence>
<reference evidence="1" key="1">
    <citation type="journal article" name="Microorganisms">
        <title>Unravelling the Features of Success of VIM-Producing ST111 and ST235 Pseudomonas aeruginosa in a Greek Hospital.</title>
        <authorList>
            <person name="Papagiannitsis C.C."/>
            <person name="Verra A."/>
            <person name="Galani V."/>
            <person name="Xitsas S."/>
            <person name="Bitar I."/>
            <person name="Hrabak J."/>
            <person name="Petinaki E."/>
        </authorList>
    </citation>
    <scope>NUCLEOTIDE SEQUENCE</scope>
    <source>
        <strain evidence="1">Pae9047-Lar</strain>
    </source>
</reference>
<proteinExistence type="predicted"/>
<accession>A0A894X9Z8</accession>